<keyword evidence="2" id="KW-1185">Reference proteome</keyword>
<dbReference type="Proteomes" id="UP000179797">
    <property type="component" value="Unassembled WGS sequence"/>
</dbReference>
<proteinExistence type="predicted"/>
<dbReference type="EMBL" id="JRYR02000001">
    <property type="protein sequence ID" value="OHX65214.1"/>
    <property type="molecule type" value="Genomic_DNA"/>
</dbReference>
<dbReference type="AlphaFoldDB" id="A0A1S1YW14"/>
<accession>A0A1S1YW14</accession>
<sequence>MFSTGDDLIGFELTEDSISFVFDEDKIINFIDLEGTNFFETPQAPHFQETKKYFIKKESLTIEKVQVIGTFSQYKKDDKYTLVKKNNHWEITFHKEDIVPFGGEFLFVINDRYAATPTFNESKNFHMEPFRENELLRSYIIWCLYIIDTEYEVGYKIKGDSIFFVFDPTIYSTINDNQGIKALYDPDVIRKVEVAGSFNEWTEYYTMERQGNIFVKGFKIDENINNWGEFKFIVDDYWVNPPFYAYNKLGHYTGLRHYNFTYKIPGKRNIKGYRIEGDEVVFFVEIKSKDLYTYWERTTADKFTFKNMFLYASFLPQEHQRIKMERISENYYEKRFNISDIPKNKSYQFNFYGNGMIFLTPPYSTTNLAHTDIWDNQQWLNFEITL</sequence>
<dbReference type="STRING" id="915059.NH26_02020"/>
<dbReference type="InterPro" id="IPR013783">
    <property type="entry name" value="Ig-like_fold"/>
</dbReference>
<comment type="caution">
    <text evidence="1">The sequence shown here is derived from an EMBL/GenBank/DDBJ whole genome shotgun (WGS) entry which is preliminary data.</text>
</comment>
<dbReference type="Gene3D" id="2.60.40.10">
    <property type="entry name" value="Immunoglobulins"/>
    <property type="match status" value="1"/>
</dbReference>
<reference evidence="1 2" key="1">
    <citation type="journal article" date="2012" name="Int. J. Syst. Evol. Microbiol.">
        <title>Flammeovirga pacifica sp. nov., isolated from deep-sea sediment.</title>
        <authorList>
            <person name="Xu H."/>
            <person name="Fu Y."/>
            <person name="Yang N."/>
            <person name="Ding Z."/>
            <person name="Lai Q."/>
            <person name="Zeng R."/>
        </authorList>
    </citation>
    <scope>NUCLEOTIDE SEQUENCE [LARGE SCALE GENOMIC DNA]</scope>
    <source>
        <strain evidence="2">DSM 24597 / LMG 26175 / WPAGA1</strain>
    </source>
</reference>
<evidence type="ECO:0000313" key="2">
    <source>
        <dbReference type="Proteomes" id="UP000179797"/>
    </source>
</evidence>
<evidence type="ECO:0000313" key="1">
    <source>
        <dbReference type="EMBL" id="OHX65214.1"/>
    </source>
</evidence>
<protein>
    <submittedName>
        <fullName evidence="1">Uncharacterized protein</fullName>
    </submittedName>
</protein>
<dbReference type="SUPFAM" id="SSF81296">
    <property type="entry name" value="E set domains"/>
    <property type="match status" value="1"/>
</dbReference>
<dbReference type="InterPro" id="IPR014756">
    <property type="entry name" value="Ig_E-set"/>
</dbReference>
<organism evidence="1 2">
    <name type="scientific">Flammeovirga pacifica</name>
    <dbReference type="NCBI Taxonomy" id="915059"/>
    <lineage>
        <taxon>Bacteria</taxon>
        <taxon>Pseudomonadati</taxon>
        <taxon>Bacteroidota</taxon>
        <taxon>Cytophagia</taxon>
        <taxon>Cytophagales</taxon>
        <taxon>Flammeovirgaceae</taxon>
        <taxon>Flammeovirga</taxon>
    </lineage>
</organism>
<gene>
    <name evidence="1" type="ORF">NH26_02020</name>
</gene>
<name>A0A1S1YW14_FLAPC</name>